<dbReference type="RefSeq" id="XP_016984751.2">
    <property type="nucleotide sequence ID" value="XM_017129262.2"/>
</dbReference>
<evidence type="ECO:0000313" key="2">
    <source>
        <dbReference type="RefSeq" id="XP_016984751.1"/>
    </source>
</evidence>
<gene>
    <name evidence="2" type="primary">LOC108048528</name>
</gene>
<name>A0A6P4FGW3_DRORH</name>
<dbReference type="RefSeq" id="XP_016984751.1">
    <property type="nucleotide sequence ID" value="XM_017129262.1"/>
</dbReference>
<dbReference type="AlphaFoldDB" id="A0A6P4FGW3"/>
<dbReference type="GeneID" id="108048528"/>
<protein>
    <submittedName>
        <fullName evidence="2">Uncharacterized protein LOC108048528</fullName>
    </submittedName>
</protein>
<keyword evidence="1" id="KW-0732">Signal</keyword>
<proteinExistence type="predicted"/>
<organism evidence="2">
    <name type="scientific">Drosophila rhopaloa</name>
    <name type="common">Fruit fly</name>
    <dbReference type="NCBI Taxonomy" id="1041015"/>
    <lineage>
        <taxon>Eukaryota</taxon>
        <taxon>Metazoa</taxon>
        <taxon>Ecdysozoa</taxon>
        <taxon>Arthropoda</taxon>
        <taxon>Hexapoda</taxon>
        <taxon>Insecta</taxon>
        <taxon>Pterygota</taxon>
        <taxon>Neoptera</taxon>
        <taxon>Endopterygota</taxon>
        <taxon>Diptera</taxon>
        <taxon>Brachycera</taxon>
        <taxon>Muscomorpha</taxon>
        <taxon>Ephydroidea</taxon>
        <taxon>Drosophilidae</taxon>
        <taxon>Drosophila</taxon>
        <taxon>Sophophora</taxon>
    </lineage>
</organism>
<sequence>MAITMRWQLTILLLFVSASARPVIKYRRQIVTPKHLMGPPLAPNSQAKVVVTPQNLREVANLRALIQKAVDEDTYVVAAPPPQVSKPTKLFPYFIRWTPA</sequence>
<feature type="chain" id="PRO_5028459507" evidence="1">
    <location>
        <begin position="21"/>
        <end position="100"/>
    </location>
</feature>
<accession>A0A6P4FGW3</accession>
<reference evidence="2" key="1">
    <citation type="submission" date="2025-08" db="UniProtKB">
        <authorList>
            <consortium name="RefSeq"/>
        </authorList>
    </citation>
    <scope>IDENTIFICATION</scope>
</reference>
<dbReference type="OrthoDB" id="8018571at2759"/>
<feature type="signal peptide" evidence="1">
    <location>
        <begin position="1"/>
        <end position="20"/>
    </location>
</feature>
<evidence type="ECO:0000256" key="1">
    <source>
        <dbReference type="SAM" id="SignalP"/>
    </source>
</evidence>